<dbReference type="RefSeq" id="WP_100254668.1">
    <property type="nucleotide sequence ID" value="NZ_CP024870.1"/>
</dbReference>
<organism evidence="2 3">
    <name type="scientific">Spiroplasma clarkii</name>
    <dbReference type="NCBI Taxonomy" id="2139"/>
    <lineage>
        <taxon>Bacteria</taxon>
        <taxon>Bacillati</taxon>
        <taxon>Mycoplasmatota</taxon>
        <taxon>Mollicutes</taxon>
        <taxon>Entomoplasmatales</taxon>
        <taxon>Spiroplasmataceae</taxon>
        <taxon>Spiroplasma</taxon>
    </lineage>
</organism>
<proteinExistence type="predicted"/>
<dbReference type="AlphaFoldDB" id="A0A2K8KPM4"/>
<evidence type="ECO:0000313" key="2">
    <source>
        <dbReference type="EMBL" id="ATX71126.1"/>
    </source>
</evidence>
<feature type="transmembrane region" description="Helical" evidence="1">
    <location>
        <begin position="74"/>
        <end position="105"/>
    </location>
</feature>
<dbReference type="EMBL" id="CP024870">
    <property type="protein sequence ID" value="ATX71126.1"/>
    <property type="molecule type" value="Genomic_DNA"/>
</dbReference>
<gene>
    <name evidence="2" type="ORF">SCLAR_v1c08140</name>
</gene>
<accession>A0A2K8KPM4</accession>
<feature type="transmembrane region" description="Helical" evidence="1">
    <location>
        <begin position="195"/>
        <end position="213"/>
    </location>
</feature>
<sequence>MEAKMIKRYSIDNFIKIEELKDNSYRVNKKRRLRIVFETLLLTFLLLLVLGTITGVAYYLILEAAGKIQLNKKYYFVIVSTCSIAMFAFLLLAWIVFCDLLYFVYNGGTLKDENLAREINKIDFIGIYNQVLKVDYPEQKLEFEKFHVDTEFVKVNENQIFQANVYKLRYAEAEFQCQISLAKVDNSFKESLRIFIFKMIYVWAVIAAATIFVDANAKRPNPKVIKTKSFRRNLYKLKLIKNGEIEQPMETKHALHLNNFCFGDYFNYPQTMNRIINAMKRNIAGIIEVLTAK</sequence>
<feature type="transmembrane region" description="Helical" evidence="1">
    <location>
        <begin position="35"/>
        <end position="62"/>
    </location>
</feature>
<keyword evidence="1" id="KW-1133">Transmembrane helix</keyword>
<evidence type="ECO:0000313" key="3">
    <source>
        <dbReference type="Proteomes" id="UP000231179"/>
    </source>
</evidence>
<reference evidence="2 3" key="1">
    <citation type="submission" date="2017-11" db="EMBL/GenBank/DDBJ databases">
        <title>Complete genome sequence of Spiroplasma clarkii CN-5 (DSM 19994).</title>
        <authorList>
            <person name="Tsai Y.-M."/>
            <person name="Chang A."/>
            <person name="Lo W.-S."/>
            <person name="Kuo C.-H."/>
        </authorList>
    </citation>
    <scope>NUCLEOTIDE SEQUENCE [LARGE SCALE GENOMIC DNA]</scope>
    <source>
        <strain evidence="2 3">CN-5</strain>
    </source>
</reference>
<evidence type="ECO:0000256" key="1">
    <source>
        <dbReference type="SAM" id="Phobius"/>
    </source>
</evidence>
<name>A0A2K8KPM4_9MOLU</name>
<keyword evidence="3" id="KW-1185">Reference proteome</keyword>
<evidence type="ECO:0008006" key="4">
    <source>
        <dbReference type="Google" id="ProtNLM"/>
    </source>
</evidence>
<keyword evidence="1" id="KW-0472">Membrane</keyword>
<dbReference type="Proteomes" id="UP000231179">
    <property type="component" value="Chromosome"/>
</dbReference>
<keyword evidence="1" id="KW-0812">Transmembrane</keyword>
<protein>
    <recommendedName>
        <fullName evidence="4">Transmembrane protein</fullName>
    </recommendedName>
</protein>